<evidence type="ECO:0000256" key="9">
    <source>
        <dbReference type="ARBA" id="ARBA00022989"/>
    </source>
</evidence>
<evidence type="ECO:0000256" key="10">
    <source>
        <dbReference type="ARBA" id="ARBA00023084"/>
    </source>
</evidence>
<evidence type="ECO:0000256" key="5">
    <source>
        <dbReference type="ARBA" id="ARBA00018722"/>
    </source>
</evidence>
<evidence type="ECO:0000313" key="22">
    <source>
        <dbReference type="Proteomes" id="UP000472265"/>
    </source>
</evidence>
<dbReference type="FunFam" id="2.60.40.10:FF:000899">
    <property type="entry name" value="Tissue factor"/>
    <property type="match status" value="1"/>
</dbReference>
<dbReference type="Ensembl" id="ENSSAUT00010029058.1">
    <property type="protein sequence ID" value="ENSSAUP00010027548.1"/>
    <property type="gene ID" value="ENSSAUG00010011906.1"/>
</dbReference>
<feature type="transmembrane region" description="Helical" evidence="17">
    <location>
        <begin position="243"/>
        <end position="268"/>
    </location>
</feature>
<evidence type="ECO:0000256" key="11">
    <source>
        <dbReference type="ARBA" id="ARBA00023136"/>
    </source>
</evidence>
<evidence type="ECO:0000313" key="21">
    <source>
        <dbReference type="Ensembl" id="ENSSAUP00010027548.1"/>
    </source>
</evidence>
<comment type="subunit">
    <text evidence="4">Interacts with HSPE; the interaction, inhibited by heparin, promotes the generation of activated factor X and activates coagulation in the presence of activated factor VII.</text>
</comment>
<evidence type="ECO:0000256" key="7">
    <source>
        <dbReference type="ARBA" id="ARBA00022696"/>
    </source>
</evidence>
<comment type="function">
    <text evidence="1">Initiates blood coagulation by forming a complex with circulating factor VII or VIIa. The [TF:VIIa] complex activates factors IX or X by specific limited proteolysis. TF plays a role in normal hemostasis by initiating the cell-surface assembly and propagation of the coagulation protease cascade.</text>
</comment>
<name>A0A671VKU5_SPAAU</name>
<dbReference type="RefSeq" id="XP_030257364.1">
    <property type="nucleotide sequence ID" value="XM_030401504.1"/>
</dbReference>
<dbReference type="GeneTree" id="ENSGT00390000012668"/>
<reference evidence="21" key="1">
    <citation type="submission" date="2021-04" db="EMBL/GenBank/DDBJ databases">
        <authorList>
            <consortium name="Wellcome Sanger Institute Data Sharing"/>
        </authorList>
    </citation>
    <scope>NUCLEOTIDE SEQUENCE [LARGE SCALE GENOMIC DNA]</scope>
</reference>
<keyword evidence="22" id="KW-1185">Reference proteome</keyword>
<dbReference type="InterPro" id="IPR001187">
    <property type="entry name" value="Tissue_factor"/>
</dbReference>
<evidence type="ECO:0000256" key="13">
    <source>
        <dbReference type="ARBA" id="ARBA00023157"/>
    </source>
</evidence>
<reference evidence="21" key="3">
    <citation type="submission" date="2025-09" db="UniProtKB">
        <authorList>
            <consortium name="Ensembl"/>
        </authorList>
    </citation>
    <scope>IDENTIFICATION</scope>
</reference>
<dbReference type="AlphaFoldDB" id="A0A671VKU5"/>
<dbReference type="Pfam" id="PF09294">
    <property type="entry name" value="Interfer-bind"/>
    <property type="match status" value="1"/>
</dbReference>
<sequence>MASLNTALCLGVCMFAWIISTADMNTVPTAENVRWVSLDFKTILLWSAKEPDHKFTVWYSVDDENWQESPDCINVSELECDLTNDLQPFDRIYTADIRTDIMDYDYTTDEPPHTYSSHFNPYKESNISAVKFTVKSVDKTRVIVNITDPLTSIHIGQRQLSIRDIFLNDLQYKIIYYKAGSTGKKTITSNSSVAEVPKLDEGQGYCFMVAAFIPSRPQNTKLGAWSEQSCTHGDPGIGTDLSLGAWVGAIFVLLTVLIIIITVTVLCCRRRQERNTGFQTSQSSTPI</sequence>
<dbReference type="OrthoDB" id="8942372at2759"/>
<comment type="similarity">
    <text evidence="3">Belongs to the tissue factor family.</text>
</comment>
<dbReference type="Pfam" id="PF01108">
    <property type="entry name" value="Tissue_fac"/>
    <property type="match status" value="1"/>
</dbReference>
<evidence type="ECO:0000256" key="8">
    <source>
        <dbReference type="ARBA" id="ARBA00022729"/>
    </source>
</evidence>
<evidence type="ECO:0000256" key="4">
    <source>
        <dbReference type="ARBA" id="ARBA00011184"/>
    </source>
</evidence>
<evidence type="ECO:0000256" key="3">
    <source>
        <dbReference type="ARBA" id="ARBA00009197"/>
    </source>
</evidence>
<dbReference type="GO" id="GO:0007596">
    <property type="term" value="P:blood coagulation"/>
    <property type="evidence" value="ECO:0007669"/>
    <property type="project" value="UniProtKB-KW"/>
</dbReference>
<evidence type="ECO:0000256" key="12">
    <source>
        <dbReference type="ARBA" id="ARBA00023139"/>
    </source>
</evidence>
<keyword evidence="13" id="KW-1015">Disulfide bond</keyword>
<evidence type="ECO:0000256" key="2">
    <source>
        <dbReference type="ARBA" id="ARBA00004479"/>
    </source>
</evidence>
<keyword evidence="11 17" id="KW-0472">Membrane</keyword>
<dbReference type="InterPro" id="IPR036116">
    <property type="entry name" value="FN3_sf"/>
</dbReference>
<dbReference type="InterPro" id="IPR050650">
    <property type="entry name" value="Type-II_Cytokine-TF_Rcpt"/>
</dbReference>
<dbReference type="PANTHER" id="PTHR20859">
    <property type="entry name" value="INTERFERON/INTERLEUKIN RECEPTOR"/>
    <property type="match status" value="1"/>
</dbReference>
<comment type="subcellular location">
    <subcellularLocation>
        <location evidence="2">Membrane</location>
        <topology evidence="2">Single-pass type I membrane protein</topology>
    </subcellularLocation>
</comment>
<dbReference type="GO" id="GO:0004896">
    <property type="term" value="F:cytokine receptor activity"/>
    <property type="evidence" value="ECO:0007669"/>
    <property type="project" value="TreeGrafter"/>
</dbReference>
<keyword evidence="14" id="KW-0325">Glycoprotein</keyword>
<gene>
    <name evidence="21" type="primary">LOC115571882</name>
</gene>
<evidence type="ECO:0000259" key="20">
    <source>
        <dbReference type="Pfam" id="PF09294"/>
    </source>
</evidence>
<evidence type="ECO:0000259" key="19">
    <source>
        <dbReference type="Pfam" id="PF01108"/>
    </source>
</evidence>
<dbReference type="Gene3D" id="2.60.40.10">
    <property type="entry name" value="Immunoglobulins"/>
    <property type="match status" value="2"/>
</dbReference>
<proteinExistence type="inferred from homology"/>
<feature type="domain" description="Interferon/interleukin receptor" evidence="20">
    <location>
        <begin position="132"/>
        <end position="232"/>
    </location>
</feature>
<organism evidence="21 22">
    <name type="scientific">Sparus aurata</name>
    <name type="common">Gilthead sea bream</name>
    <dbReference type="NCBI Taxonomy" id="8175"/>
    <lineage>
        <taxon>Eukaryota</taxon>
        <taxon>Metazoa</taxon>
        <taxon>Chordata</taxon>
        <taxon>Craniata</taxon>
        <taxon>Vertebrata</taxon>
        <taxon>Euteleostomi</taxon>
        <taxon>Actinopterygii</taxon>
        <taxon>Neopterygii</taxon>
        <taxon>Teleostei</taxon>
        <taxon>Neoteleostei</taxon>
        <taxon>Acanthomorphata</taxon>
        <taxon>Eupercaria</taxon>
        <taxon>Spariformes</taxon>
        <taxon>Sparidae</taxon>
        <taxon>Sparus</taxon>
    </lineage>
</organism>
<dbReference type="GeneID" id="115571882"/>
<keyword evidence="9 17" id="KW-1133">Transmembrane helix</keyword>
<dbReference type="InterPro" id="IPR013783">
    <property type="entry name" value="Ig-like_fold"/>
</dbReference>
<evidence type="ECO:0000256" key="15">
    <source>
        <dbReference type="ARBA" id="ARBA00023288"/>
    </source>
</evidence>
<feature type="chain" id="PRO_5025465975" description="Tissue factor" evidence="18">
    <location>
        <begin position="25"/>
        <end position="287"/>
    </location>
</feature>
<dbReference type="InterPro" id="IPR003961">
    <property type="entry name" value="FN3_dom"/>
</dbReference>
<evidence type="ECO:0000256" key="1">
    <source>
        <dbReference type="ARBA" id="ARBA00002201"/>
    </source>
</evidence>
<keyword evidence="6 17" id="KW-0812">Transmembrane</keyword>
<evidence type="ECO:0000256" key="16">
    <source>
        <dbReference type="ARBA" id="ARBA00031171"/>
    </source>
</evidence>
<keyword evidence="8 18" id="KW-0732">Signal</keyword>
<keyword evidence="12" id="KW-0564">Palmitate</keyword>
<dbReference type="SUPFAM" id="SSF49265">
    <property type="entry name" value="Fibronectin type III"/>
    <property type="match status" value="2"/>
</dbReference>
<keyword evidence="15" id="KW-0449">Lipoprotein</keyword>
<dbReference type="InterPro" id="IPR015373">
    <property type="entry name" value="Interferon/interleukin_rcp_dom"/>
</dbReference>
<evidence type="ECO:0000256" key="6">
    <source>
        <dbReference type="ARBA" id="ARBA00022692"/>
    </source>
</evidence>
<accession>A0A671VKU5</accession>
<dbReference type="PRINTS" id="PR00346">
    <property type="entry name" value="TISSUEFACTOR"/>
</dbReference>
<feature type="domain" description="Fibronectin type-III" evidence="19">
    <location>
        <begin position="8"/>
        <end position="100"/>
    </location>
</feature>
<dbReference type="InParanoid" id="A0A671VKU5"/>
<reference evidence="21" key="2">
    <citation type="submission" date="2025-08" db="UniProtKB">
        <authorList>
            <consortium name="Ensembl"/>
        </authorList>
    </citation>
    <scope>IDENTIFICATION</scope>
</reference>
<evidence type="ECO:0000256" key="17">
    <source>
        <dbReference type="SAM" id="Phobius"/>
    </source>
</evidence>
<dbReference type="OMA" id="NPYRESN"/>
<protein>
    <recommendedName>
        <fullName evidence="5">Tissue factor</fullName>
    </recommendedName>
    <alternativeName>
        <fullName evidence="16">Coagulation factor III</fullName>
    </alternativeName>
</protein>
<dbReference type="Proteomes" id="UP000472265">
    <property type="component" value="Chromosome 21"/>
</dbReference>
<keyword evidence="10" id="KW-0094">Blood coagulation</keyword>
<dbReference type="PANTHER" id="PTHR20859:SF22">
    <property type="entry name" value="TISSUE FACTOR"/>
    <property type="match status" value="1"/>
</dbReference>
<feature type="signal peptide" evidence="18">
    <location>
        <begin position="1"/>
        <end position="24"/>
    </location>
</feature>
<evidence type="ECO:0000256" key="14">
    <source>
        <dbReference type="ARBA" id="ARBA00023180"/>
    </source>
</evidence>
<dbReference type="GO" id="GO:0005886">
    <property type="term" value="C:plasma membrane"/>
    <property type="evidence" value="ECO:0007669"/>
    <property type="project" value="TreeGrafter"/>
</dbReference>
<evidence type="ECO:0000256" key="18">
    <source>
        <dbReference type="SAM" id="SignalP"/>
    </source>
</evidence>
<keyword evidence="7" id="KW-0356">Hemostasis</keyword>